<dbReference type="InterPro" id="IPR003594">
    <property type="entry name" value="HATPase_dom"/>
</dbReference>
<feature type="modified residue" description="4-aspartylphosphate" evidence="4">
    <location>
        <position position="61"/>
    </location>
</feature>
<dbReference type="PANTHER" id="PTHR43547:SF2">
    <property type="entry name" value="HYBRID SIGNAL TRANSDUCTION HISTIDINE KINASE C"/>
    <property type="match status" value="1"/>
</dbReference>
<dbReference type="InterPro" id="IPR001789">
    <property type="entry name" value="Sig_transdc_resp-reg_receiver"/>
</dbReference>
<dbReference type="SMART" id="SM00388">
    <property type="entry name" value="HisKA"/>
    <property type="match status" value="1"/>
</dbReference>
<sequence length="523" mass="55779">MGPDVPKTILVVDDSPEDCGVVRRYLESGHAAGEFVVAEAHTGRAALARIAAAPPTCLVLDYDLPDTTGVALLERLTGPDGTTAVPVVVLTGQGSEAIAVRAIKLGAQDYLVKGAFTAEVFCQTVRDAIRKADLAAQVARERAENARLIAELAEANRNKDDFIALLAHELRNPLAPIRTGLEILRRTAGDQPAVERPRAMMARQLDHMVRLVDDLLDVSRIARGKFELRREAVDLVTVLARAAEAARPRMDDRGHKLELDLPPHPLLVEGDPARLDQIFGNLLTNAAKYTEPGGRVCVSARAEEEEAAVRVRDTGIGIRPEMVGRIFDMFAQADRAAGALADGLGLGLSLVRGLCELHGGRVGVHSDGPGRGSEFVVHLPLLTPAPCSPGRTNTPPEDGRSLKPLKVLVVDDNVDAAVSLAELLRLIGPYEVRTAHDGATGLAAAADFCPDVALLDVAMPHGMDGYELALRIRGTVGLERTALVLLTGFGRDSDRQRSSQIGVTAHLVKPVDPSLLSELLATI</sequence>
<dbReference type="CDD" id="cd17580">
    <property type="entry name" value="REC_2_DhkD-like"/>
    <property type="match status" value="1"/>
</dbReference>
<dbReference type="Pfam" id="PF00072">
    <property type="entry name" value="Response_reg"/>
    <property type="match status" value="2"/>
</dbReference>
<gene>
    <name evidence="8" type="ORF">R5W23_004099</name>
</gene>
<accession>A0ABU5F8D7</accession>
<dbReference type="Gene3D" id="3.40.50.2300">
    <property type="match status" value="2"/>
</dbReference>
<dbReference type="SMART" id="SM00387">
    <property type="entry name" value="HATPase_c"/>
    <property type="match status" value="1"/>
</dbReference>
<dbReference type="SMART" id="SM00448">
    <property type="entry name" value="REC"/>
    <property type="match status" value="2"/>
</dbReference>
<dbReference type="PROSITE" id="PS50110">
    <property type="entry name" value="RESPONSE_REGULATORY"/>
    <property type="match status" value="2"/>
</dbReference>
<dbReference type="Pfam" id="PF00512">
    <property type="entry name" value="HisKA"/>
    <property type="match status" value="1"/>
</dbReference>
<dbReference type="SUPFAM" id="SSF52172">
    <property type="entry name" value="CheY-like"/>
    <property type="match status" value="2"/>
</dbReference>
<keyword evidence="3 4" id="KW-0597">Phosphoprotein</keyword>
<comment type="catalytic activity">
    <reaction evidence="1">
        <text>ATP + protein L-histidine = ADP + protein N-phospho-L-histidine.</text>
        <dbReference type="EC" id="2.7.13.3"/>
    </reaction>
</comment>
<feature type="domain" description="Response regulatory" evidence="7">
    <location>
        <begin position="406"/>
        <end position="523"/>
    </location>
</feature>
<evidence type="ECO:0000313" key="8">
    <source>
        <dbReference type="EMBL" id="MDY3562633.1"/>
    </source>
</evidence>
<dbReference type="EC" id="2.7.13.3" evidence="2"/>
<proteinExistence type="predicted"/>
<evidence type="ECO:0000256" key="5">
    <source>
        <dbReference type="SAM" id="Coils"/>
    </source>
</evidence>
<dbReference type="RefSeq" id="WP_320688943.1">
    <property type="nucleotide sequence ID" value="NZ_JAXBLV010000219.1"/>
</dbReference>
<dbReference type="InterPro" id="IPR003661">
    <property type="entry name" value="HisK_dim/P_dom"/>
</dbReference>
<keyword evidence="5" id="KW-0175">Coiled coil</keyword>
<dbReference type="CDD" id="cd00156">
    <property type="entry name" value="REC"/>
    <property type="match status" value="1"/>
</dbReference>
<feature type="domain" description="Response regulatory" evidence="7">
    <location>
        <begin position="8"/>
        <end position="128"/>
    </location>
</feature>
<feature type="coiled-coil region" evidence="5">
    <location>
        <begin position="131"/>
        <end position="165"/>
    </location>
</feature>
<dbReference type="PANTHER" id="PTHR43547">
    <property type="entry name" value="TWO-COMPONENT HISTIDINE KINASE"/>
    <property type="match status" value="1"/>
</dbReference>
<evidence type="ECO:0000256" key="1">
    <source>
        <dbReference type="ARBA" id="ARBA00000085"/>
    </source>
</evidence>
<dbReference type="PROSITE" id="PS50109">
    <property type="entry name" value="HIS_KIN"/>
    <property type="match status" value="1"/>
</dbReference>
<dbReference type="InterPro" id="IPR005467">
    <property type="entry name" value="His_kinase_dom"/>
</dbReference>
<comment type="caution">
    <text evidence="8">The sequence shown here is derived from an EMBL/GenBank/DDBJ whole genome shotgun (WGS) entry which is preliminary data.</text>
</comment>
<feature type="domain" description="Histidine kinase" evidence="6">
    <location>
        <begin position="165"/>
        <end position="383"/>
    </location>
</feature>
<evidence type="ECO:0000256" key="4">
    <source>
        <dbReference type="PROSITE-ProRule" id="PRU00169"/>
    </source>
</evidence>
<dbReference type="PRINTS" id="PR00344">
    <property type="entry name" value="BCTRLSENSOR"/>
</dbReference>
<evidence type="ECO:0000259" key="7">
    <source>
        <dbReference type="PROSITE" id="PS50110"/>
    </source>
</evidence>
<dbReference type="Gene3D" id="1.10.287.130">
    <property type="match status" value="1"/>
</dbReference>
<dbReference type="Proteomes" id="UP001272242">
    <property type="component" value="Unassembled WGS sequence"/>
</dbReference>
<dbReference type="SUPFAM" id="SSF55874">
    <property type="entry name" value="ATPase domain of HSP90 chaperone/DNA topoisomerase II/histidine kinase"/>
    <property type="match status" value="1"/>
</dbReference>
<dbReference type="InterPro" id="IPR011006">
    <property type="entry name" value="CheY-like_superfamily"/>
</dbReference>
<evidence type="ECO:0000256" key="2">
    <source>
        <dbReference type="ARBA" id="ARBA00012438"/>
    </source>
</evidence>
<feature type="modified residue" description="4-aspartylphosphate" evidence="4">
    <location>
        <position position="456"/>
    </location>
</feature>
<dbReference type="InterPro" id="IPR004358">
    <property type="entry name" value="Sig_transdc_His_kin-like_C"/>
</dbReference>
<dbReference type="CDD" id="cd00082">
    <property type="entry name" value="HisKA"/>
    <property type="match status" value="1"/>
</dbReference>
<organism evidence="8 9">
    <name type="scientific">Gemmata algarum</name>
    <dbReference type="NCBI Taxonomy" id="2975278"/>
    <lineage>
        <taxon>Bacteria</taxon>
        <taxon>Pseudomonadati</taxon>
        <taxon>Planctomycetota</taxon>
        <taxon>Planctomycetia</taxon>
        <taxon>Gemmatales</taxon>
        <taxon>Gemmataceae</taxon>
        <taxon>Gemmata</taxon>
    </lineage>
</organism>
<dbReference type="InterPro" id="IPR036890">
    <property type="entry name" value="HATPase_C_sf"/>
</dbReference>
<dbReference type="Pfam" id="PF02518">
    <property type="entry name" value="HATPase_c"/>
    <property type="match status" value="1"/>
</dbReference>
<dbReference type="EMBL" id="JAXBLV010000219">
    <property type="protein sequence ID" value="MDY3562633.1"/>
    <property type="molecule type" value="Genomic_DNA"/>
</dbReference>
<evidence type="ECO:0000256" key="3">
    <source>
        <dbReference type="ARBA" id="ARBA00022553"/>
    </source>
</evidence>
<protein>
    <recommendedName>
        <fullName evidence="2">histidine kinase</fullName>
        <ecNumber evidence="2">2.7.13.3</ecNumber>
    </recommendedName>
</protein>
<name>A0ABU5F8D7_9BACT</name>
<dbReference type="Gene3D" id="3.30.565.10">
    <property type="entry name" value="Histidine kinase-like ATPase, C-terminal domain"/>
    <property type="match status" value="1"/>
</dbReference>
<evidence type="ECO:0000313" key="9">
    <source>
        <dbReference type="Proteomes" id="UP001272242"/>
    </source>
</evidence>
<reference evidence="9" key="1">
    <citation type="journal article" date="2023" name="Mar. Drugs">
        <title>Gemmata algarum, a Novel Planctomycete Isolated from an Algal Mat, Displays Antimicrobial Activity.</title>
        <authorList>
            <person name="Kumar G."/>
            <person name="Kallscheuer N."/>
            <person name="Kashif M."/>
            <person name="Ahamad S."/>
            <person name="Jagadeeshwari U."/>
            <person name="Pannikurungottu S."/>
            <person name="Haufschild T."/>
            <person name="Kabuu M."/>
            <person name="Sasikala C."/>
            <person name="Jogler C."/>
            <person name="Ramana C."/>
        </authorList>
    </citation>
    <scope>NUCLEOTIDE SEQUENCE [LARGE SCALE GENOMIC DNA]</scope>
    <source>
        <strain evidence="9">JC673</strain>
    </source>
</reference>
<keyword evidence="9" id="KW-1185">Reference proteome</keyword>
<evidence type="ECO:0000259" key="6">
    <source>
        <dbReference type="PROSITE" id="PS50109"/>
    </source>
</evidence>